<dbReference type="EMBL" id="RJKE01000001">
    <property type="protein sequence ID" value="ROO87754.1"/>
    <property type="molecule type" value="Genomic_DNA"/>
</dbReference>
<proteinExistence type="predicted"/>
<dbReference type="AlphaFoldDB" id="A0A3N1D2K0"/>
<dbReference type="InterPro" id="IPR037401">
    <property type="entry name" value="SnoaL-like"/>
</dbReference>
<keyword evidence="3" id="KW-1185">Reference proteome</keyword>
<dbReference type="Gene3D" id="3.10.450.50">
    <property type="match status" value="1"/>
</dbReference>
<feature type="domain" description="SnoaL-like" evidence="1">
    <location>
        <begin position="7"/>
        <end position="134"/>
    </location>
</feature>
<accession>A0A3N1D2K0</accession>
<comment type="caution">
    <text evidence="2">The sequence shown here is derived from an EMBL/GenBank/DDBJ whole genome shotgun (WGS) entry which is preliminary data.</text>
</comment>
<organism evidence="2 3">
    <name type="scientific">Actinocorallia herbida</name>
    <dbReference type="NCBI Taxonomy" id="58109"/>
    <lineage>
        <taxon>Bacteria</taxon>
        <taxon>Bacillati</taxon>
        <taxon>Actinomycetota</taxon>
        <taxon>Actinomycetes</taxon>
        <taxon>Streptosporangiales</taxon>
        <taxon>Thermomonosporaceae</taxon>
        <taxon>Actinocorallia</taxon>
    </lineage>
</organism>
<dbReference type="Pfam" id="PF13577">
    <property type="entry name" value="SnoaL_4"/>
    <property type="match status" value="1"/>
</dbReference>
<name>A0A3N1D2K0_9ACTN</name>
<dbReference type="RefSeq" id="WP_170201588.1">
    <property type="nucleotide sequence ID" value="NZ_RJKE01000001.1"/>
</dbReference>
<dbReference type="CDD" id="cd00531">
    <property type="entry name" value="NTF2_like"/>
    <property type="match status" value="1"/>
</dbReference>
<evidence type="ECO:0000313" key="3">
    <source>
        <dbReference type="Proteomes" id="UP000272400"/>
    </source>
</evidence>
<dbReference type="InterPro" id="IPR032710">
    <property type="entry name" value="NTF2-like_dom_sf"/>
</dbReference>
<dbReference type="SUPFAM" id="SSF54427">
    <property type="entry name" value="NTF2-like"/>
    <property type="match status" value="1"/>
</dbReference>
<dbReference type="Proteomes" id="UP000272400">
    <property type="component" value="Unassembled WGS sequence"/>
</dbReference>
<evidence type="ECO:0000259" key="1">
    <source>
        <dbReference type="Pfam" id="PF13577"/>
    </source>
</evidence>
<protein>
    <submittedName>
        <fullName evidence="2">SnoaL-like protein</fullName>
    </submittedName>
</protein>
<reference evidence="2 3" key="1">
    <citation type="submission" date="2018-11" db="EMBL/GenBank/DDBJ databases">
        <title>Sequencing the genomes of 1000 actinobacteria strains.</title>
        <authorList>
            <person name="Klenk H.-P."/>
        </authorList>
    </citation>
    <scope>NUCLEOTIDE SEQUENCE [LARGE SCALE GENOMIC DNA]</scope>
    <source>
        <strain evidence="2 3">DSM 44254</strain>
    </source>
</reference>
<sequence>MNAATHADLDRIRELRARYARYADTKRWEEVAGLFTDDAVMRFRGVDGGLLNEVTAAEFAKTIGARVGAGQPVHHLFTHEITFTSDTTAEGVWAMEDLIFHDREAHPEAPFSFMHGFGHYHDTYRKVDGRWRISGCELTRLRLEIVS</sequence>
<gene>
    <name evidence="2" type="ORF">EDD29_5390</name>
</gene>
<evidence type="ECO:0000313" key="2">
    <source>
        <dbReference type="EMBL" id="ROO87754.1"/>
    </source>
</evidence>